<feature type="chain" id="PRO_5006595412" description="Transporter" evidence="2">
    <location>
        <begin position="21"/>
        <end position="467"/>
    </location>
</feature>
<sequence length="467" mass="49333">MRAAPLSLVLAATLAAPTHAAGASASDGAPSDEAASDPSSSPPPFASLHQRMLEMSRELAAQRAEIERLRGEVDELELAGRGRGLGPSQTAAPDGAQQGAPRDARELAQDARRKAADDARGEGQAAPGNSGDGAAPVQIGQAQRDEDAQRREQEKALVVREHAPLFERRFTFDAGISYSYYDRRQLALSGFLALDAIFLGSINLDQTKASIGTVELSGRYGLSDRLSVEASLPYVYRDSRFVSGGAGGASSVVSEVRMRSQGLGDASVAAYYQWVKESQRWPDIVTSLRVRAPTGRDPFGLKLVQPDADNNNLNIPEDLPTGSGVWAATFNVSALRTYDPVILFGNLGYTYNQPRDFDDISPVAEQVSPARVALGNTVQLSGGLAIALNDRSAVSFSVASASTGATHTTAPGARKRRVAGSSSNSTTFNIGASYVLPSGWTFNGQLAAGLTPDAPNFVFSLRGSRSF</sequence>
<feature type="signal peptide" evidence="2">
    <location>
        <begin position="1"/>
        <end position="20"/>
    </location>
</feature>
<dbReference type="KEGG" id="lez:GLE_5288"/>
<dbReference type="Proteomes" id="UP000061569">
    <property type="component" value="Chromosome"/>
</dbReference>
<dbReference type="InterPro" id="IPR025737">
    <property type="entry name" value="FApF"/>
</dbReference>
<dbReference type="SUPFAM" id="SSF56935">
    <property type="entry name" value="Porins"/>
    <property type="match status" value="1"/>
</dbReference>
<evidence type="ECO:0000313" key="3">
    <source>
        <dbReference type="EMBL" id="ALN60629.1"/>
    </source>
</evidence>
<accession>A0A0S2DQ70</accession>
<feature type="region of interest" description="Disordered" evidence="1">
    <location>
        <begin position="404"/>
        <end position="424"/>
    </location>
</feature>
<evidence type="ECO:0000256" key="2">
    <source>
        <dbReference type="SAM" id="SignalP"/>
    </source>
</evidence>
<feature type="compositionally biased region" description="Low complexity" evidence="1">
    <location>
        <begin position="19"/>
        <end position="39"/>
    </location>
</feature>
<gene>
    <name evidence="3" type="ORF">GLE_5288</name>
</gene>
<evidence type="ECO:0000256" key="1">
    <source>
        <dbReference type="SAM" id="MobiDB-lite"/>
    </source>
</evidence>
<keyword evidence="2" id="KW-0732">Signal</keyword>
<feature type="compositionally biased region" description="Basic and acidic residues" evidence="1">
    <location>
        <begin position="102"/>
        <end position="121"/>
    </location>
</feature>
<dbReference type="EMBL" id="CP013140">
    <property type="protein sequence ID" value="ALN60629.1"/>
    <property type="molecule type" value="Genomic_DNA"/>
</dbReference>
<dbReference type="Pfam" id="PF13557">
    <property type="entry name" value="Phenol_MetA_deg"/>
    <property type="match status" value="1"/>
</dbReference>
<feature type="region of interest" description="Disordered" evidence="1">
    <location>
        <begin position="78"/>
        <end position="154"/>
    </location>
</feature>
<protein>
    <recommendedName>
        <fullName evidence="5">Transporter</fullName>
    </recommendedName>
</protein>
<dbReference type="PATRIC" id="fig|69.6.peg.5206"/>
<dbReference type="AlphaFoldDB" id="A0A0S2DQ70"/>
<feature type="compositionally biased region" description="Basic and acidic residues" evidence="1">
    <location>
        <begin position="143"/>
        <end position="154"/>
    </location>
</feature>
<feature type="region of interest" description="Disordered" evidence="1">
    <location>
        <begin position="19"/>
        <end position="56"/>
    </location>
</feature>
<reference evidence="3 4" key="1">
    <citation type="submission" date="2015-11" db="EMBL/GenBank/DDBJ databases">
        <title>Genome sequences of Lysobacter enzymogenes strain C3 and Lysobacter antibioticus ATCC 29479.</title>
        <authorList>
            <person name="Kobayashi D.Y."/>
        </authorList>
    </citation>
    <scope>NUCLEOTIDE SEQUENCE [LARGE SCALE GENOMIC DNA]</scope>
    <source>
        <strain evidence="3 4">C3</strain>
    </source>
</reference>
<evidence type="ECO:0000313" key="4">
    <source>
        <dbReference type="Proteomes" id="UP000061569"/>
    </source>
</evidence>
<name>A0A0S2DQ70_LYSEN</name>
<evidence type="ECO:0008006" key="5">
    <source>
        <dbReference type="Google" id="ProtNLM"/>
    </source>
</evidence>
<dbReference type="STRING" id="69.GLE_5288"/>
<proteinExistence type="predicted"/>
<organism evidence="3 4">
    <name type="scientific">Lysobacter enzymogenes</name>
    <dbReference type="NCBI Taxonomy" id="69"/>
    <lineage>
        <taxon>Bacteria</taxon>
        <taxon>Pseudomonadati</taxon>
        <taxon>Pseudomonadota</taxon>
        <taxon>Gammaproteobacteria</taxon>
        <taxon>Lysobacterales</taxon>
        <taxon>Lysobacteraceae</taxon>
        <taxon>Lysobacter</taxon>
    </lineage>
</organism>